<dbReference type="AlphaFoldDB" id="A0A4P9ULL6"/>
<dbReference type="EMBL" id="CP035467">
    <property type="protein sequence ID" value="QCW81263.1"/>
    <property type="molecule type" value="Genomic_DNA"/>
</dbReference>
<accession>A0A4P9ULL6</accession>
<keyword evidence="2" id="KW-0732">Signal</keyword>
<evidence type="ECO:0008006" key="5">
    <source>
        <dbReference type="Google" id="ProtNLM"/>
    </source>
</evidence>
<dbReference type="OrthoDB" id="5570141at2"/>
<gene>
    <name evidence="3" type="ORF">EQU24_02585</name>
</gene>
<keyword evidence="4" id="KW-1185">Reference proteome</keyword>
<name>A0A4P9ULL6_METBY</name>
<evidence type="ECO:0000256" key="1">
    <source>
        <dbReference type="SAM" id="MobiDB-lite"/>
    </source>
</evidence>
<dbReference type="Proteomes" id="UP000305881">
    <property type="component" value="Chromosome"/>
</dbReference>
<sequence>MKKMNKSPFAAAMGTAMVSTLALSTAHAEANPFGMTELSSGYMQVAEAEMTCGEGKCGGMTSTPKMEEGKCAGKKDEKPAAADKSSKEMTCGEGKCGGMTKPEGDADKTK</sequence>
<organism evidence="3 4">
    <name type="scientific">Methylotuvimicrobium buryatense</name>
    <name type="common">Methylomicrobium buryatense</name>
    <dbReference type="NCBI Taxonomy" id="95641"/>
    <lineage>
        <taxon>Bacteria</taxon>
        <taxon>Pseudomonadati</taxon>
        <taxon>Pseudomonadota</taxon>
        <taxon>Gammaproteobacteria</taxon>
        <taxon>Methylococcales</taxon>
        <taxon>Methylococcaceae</taxon>
        <taxon>Methylotuvimicrobium</taxon>
    </lineage>
</organism>
<evidence type="ECO:0000256" key="2">
    <source>
        <dbReference type="SAM" id="SignalP"/>
    </source>
</evidence>
<reference evidence="4" key="1">
    <citation type="journal article" date="2019" name="J. Bacteriol.">
        <title>A Mutagenic Screen Identifies a TonB-Dependent Receptor Required for the Lanthanide Metal Switch in the Type I Methanotroph 'Methylotuvimicrobium buryatense' 5GB1C.</title>
        <authorList>
            <person name="Groom J.D."/>
            <person name="Ford S.M."/>
            <person name="Pesesky M.W."/>
            <person name="Lidstrom M.E."/>
        </authorList>
    </citation>
    <scope>NUCLEOTIDE SEQUENCE [LARGE SCALE GENOMIC DNA]</scope>
    <source>
        <strain evidence="4">5GB1C</strain>
    </source>
</reference>
<evidence type="ECO:0000313" key="4">
    <source>
        <dbReference type="Proteomes" id="UP000305881"/>
    </source>
</evidence>
<feature type="region of interest" description="Disordered" evidence="1">
    <location>
        <begin position="56"/>
        <end position="110"/>
    </location>
</feature>
<evidence type="ECO:0000313" key="3">
    <source>
        <dbReference type="EMBL" id="QCW81263.1"/>
    </source>
</evidence>
<dbReference type="KEGG" id="mbur:EQU24_02585"/>
<feature type="compositionally biased region" description="Basic and acidic residues" evidence="1">
    <location>
        <begin position="65"/>
        <end position="87"/>
    </location>
</feature>
<dbReference type="RefSeq" id="WP_040575325.1">
    <property type="nucleotide sequence ID" value="NZ_CP035467.1"/>
</dbReference>
<protein>
    <recommendedName>
        <fullName evidence="5">Low-complexity protein</fullName>
    </recommendedName>
</protein>
<feature type="signal peptide" evidence="2">
    <location>
        <begin position="1"/>
        <end position="30"/>
    </location>
</feature>
<dbReference type="STRING" id="675511.GCA_000341735_02487"/>
<feature type="chain" id="PRO_5020890756" description="Low-complexity protein" evidence="2">
    <location>
        <begin position="31"/>
        <end position="110"/>
    </location>
</feature>
<proteinExistence type="predicted"/>